<organism evidence="3 4">
    <name type="scientific">Drosophila ananassae</name>
    <name type="common">Fruit fly</name>
    <dbReference type="NCBI Taxonomy" id="7217"/>
    <lineage>
        <taxon>Eukaryota</taxon>
        <taxon>Metazoa</taxon>
        <taxon>Ecdysozoa</taxon>
        <taxon>Arthropoda</taxon>
        <taxon>Hexapoda</taxon>
        <taxon>Insecta</taxon>
        <taxon>Pterygota</taxon>
        <taxon>Neoptera</taxon>
        <taxon>Endopterygota</taxon>
        <taxon>Diptera</taxon>
        <taxon>Brachycera</taxon>
        <taxon>Muscomorpha</taxon>
        <taxon>Ephydroidea</taxon>
        <taxon>Drosophilidae</taxon>
        <taxon>Drosophila</taxon>
        <taxon>Sophophora</taxon>
    </lineage>
</organism>
<feature type="compositionally biased region" description="Pro residues" evidence="1">
    <location>
        <begin position="26"/>
        <end position="38"/>
    </location>
</feature>
<dbReference type="OMA" id="LEPMGYP"/>
<dbReference type="GeneID" id="6498393"/>
<evidence type="ECO:0000313" key="4">
    <source>
        <dbReference type="Proteomes" id="UP000007801"/>
    </source>
</evidence>
<dbReference type="EMBL" id="CH902620">
    <property type="protein sequence ID" value="EDV31924.1"/>
    <property type="molecule type" value="Genomic_DNA"/>
</dbReference>
<dbReference type="STRING" id="7217.B3MMN3"/>
<proteinExistence type="predicted"/>
<evidence type="ECO:0000256" key="1">
    <source>
        <dbReference type="SAM" id="MobiDB-lite"/>
    </source>
</evidence>
<dbReference type="HOGENOM" id="CLU_2148389_0_0_1"/>
<dbReference type="Proteomes" id="UP000007801">
    <property type="component" value="Unassembled WGS sequence"/>
</dbReference>
<reference evidence="3 4" key="1">
    <citation type="journal article" date="2007" name="Nature">
        <title>Evolution of genes and genomes on the Drosophila phylogeny.</title>
        <authorList>
            <consortium name="Drosophila 12 Genomes Consortium"/>
            <person name="Clark A.G."/>
            <person name="Eisen M.B."/>
            <person name="Smith D.R."/>
            <person name="Bergman C.M."/>
            <person name="Oliver B."/>
            <person name="Markow T.A."/>
            <person name="Kaufman T.C."/>
            <person name="Kellis M."/>
            <person name="Gelbart W."/>
            <person name="Iyer V.N."/>
            <person name="Pollard D.A."/>
            <person name="Sackton T.B."/>
            <person name="Larracuente A.M."/>
            <person name="Singh N.D."/>
            <person name="Abad J.P."/>
            <person name="Abt D.N."/>
            <person name="Adryan B."/>
            <person name="Aguade M."/>
            <person name="Akashi H."/>
            <person name="Anderson W.W."/>
            <person name="Aquadro C.F."/>
            <person name="Ardell D.H."/>
            <person name="Arguello R."/>
            <person name="Artieri C.G."/>
            <person name="Barbash D.A."/>
            <person name="Barker D."/>
            <person name="Barsanti P."/>
            <person name="Batterham P."/>
            <person name="Batzoglou S."/>
            <person name="Begun D."/>
            <person name="Bhutkar A."/>
            <person name="Blanco E."/>
            <person name="Bosak S.A."/>
            <person name="Bradley R.K."/>
            <person name="Brand A.D."/>
            <person name="Brent M.R."/>
            <person name="Brooks A.N."/>
            <person name="Brown R.H."/>
            <person name="Butlin R.K."/>
            <person name="Caggese C."/>
            <person name="Calvi B.R."/>
            <person name="Bernardo de Carvalho A."/>
            <person name="Caspi A."/>
            <person name="Castrezana S."/>
            <person name="Celniker S.E."/>
            <person name="Chang J.L."/>
            <person name="Chapple C."/>
            <person name="Chatterji S."/>
            <person name="Chinwalla A."/>
            <person name="Civetta A."/>
            <person name="Clifton S.W."/>
            <person name="Comeron J.M."/>
            <person name="Costello J.C."/>
            <person name="Coyne J.A."/>
            <person name="Daub J."/>
            <person name="David R.G."/>
            <person name="Delcher A.L."/>
            <person name="Delehaunty K."/>
            <person name="Do C.B."/>
            <person name="Ebling H."/>
            <person name="Edwards K."/>
            <person name="Eickbush T."/>
            <person name="Evans J.D."/>
            <person name="Filipski A."/>
            <person name="Findeiss S."/>
            <person name="Freyhult E."/>
            <person name="Fulton L."/>
            <person name="Fulton R."/>
            <person name="Garcia A.C."/>
            <person name="Gardiner A."/>
            <person name="Garfield D.A."/>
            <person name="Garvin B.E."/>
            <person name="Gibson G."/>
            <person name="Gilbert D."/>
            <person name="Gnerre S."/>
            <person name="Godfrey J."/>
            <person name="Good R."/>
            <person name="Gotea V."/>
            <person name="Gravely B."/>
            <person name="Greenberg A.J."/>
            <person name="Griffiths-Jones S."/>
            <person name="Gross S."/>
            <person name="Guigo R."/>
            <person name="Gustafson E.A."/>
            <person name="Haerty W."/>
            <person name="Hahn M.W."/>
            <person name="Halligan D.L."/>
            <person name="Halpern A.L."/>
            <person name="Halter G.M."/>
            <person name="Han M.V."/>
            <person name="Heger A."/>
            <person name="Hillier L."/>
            <person name="Hinrichs A.S."/>
            <person name="Holmes I."/>
            <person name="Hoskins R.A."/>
            <person name="Hubisz M.J."/>
            <person name="Hultmark D."/>
            <person name="Huntley M.A."/>
            <person name="Jaffe D.B."/>
            <person name="Jagadeeshan S."/>
            <person name="Jeck W.R."/>
            <person name="Johnson J."/>
            <person name="Jones C.D."/>
            <person name="Jordan W.C."/>
            <person name="Karpen G.H."/>
            <person name="Kataoka E."/>
            <person name="Keightley P.D."/>
            <person name="Kheradpour P."/>
            <person name="Kirkness E.F."/>
            <person name="Koerich L.B."/>
            <person name="Kristiansen K."/>
            <person name="Kudrna D."/>
            <person name="Kulathinal R.J."/>
            <person name="Kumar S."/>
            <person name="Kwok R."/>
            <person name="Lander E."/>
            <person name="Langley C.H."/>
            <person name="Lapoint R."/>
            <person name="Lazzaro B.P."/>
            <person name="Lee S.J."/>
            <person name="Levesque L."/>
            <person name="Li R."/>
            <person name="Lin C.F."/>
            <person name="Lin M.F."/>
            <person name="Lindblad-Toh K."/>
            <person name="Llopart A."/>
            <person name="Long M."/>
            <person name="Low L."/>
            <person name="Lozovsky E."/>
            <person name="Lu J."/>
            <person name="Luo M."/>
            <person name="Machado C.A."/>
            <person name="Makalowski W."/>
            <person name="Marzo M."/>
            <person name="Matsuda M."/>
            <person name="Matzkin L."/>
            <person name="McAllister B."/>
            <person name="McBride C.S."/>
            <person name="McKernan B."/>
            <person name="McKernan K."/>
            <person name="Mendez-Lago M."/>
            <person name="Minx P."/>
            <person name="Mollenhauer M.U."/>
            <person name="Montooth K."/>
            <person name="Mount S.M."/>
            <person name="Mu X."/>
            <person name="Myers E."/>
            <person name="Negre B."/>
            <person name="Newfeld S."/>
            <person name="Nielsen R."/>
            <person name="Noor M.A."/>
            <person name="O'Grady P."/>
            <person name="Pachter L."/>
            <person name="Papaceit M."/>
            <person name="Parisi M.J."/>
            <person name="Parisi M."/>
            <person name="Parts L."/>
            <person name="Pedersen J.S."/>
            <person name="Pesole G."/>
            <person name="Phillippy A.M."/>
            <person name="Ponting C.P."/>
            <person name="Pop M."/>
            <person name="Porcelli D."/>
            <person name="Powell J.R."/>
            <person name="Prohaska S."/>
            <person name="Pruitt K."/>
            <person name="Puig M."/>
            <person name="Quesneville H."/>
            <person name="Ram K.R."/>
            <person name="Rand D."/>
            <person name="Rasmussen M.D."/>
            <person name="Reed L.K."/>
            <person name="Reenan R."/>
            <person name="Reily A."/>
            <person name="Remington K.A."/>
            <person name="Rieger T.T."/>
            <person name="Ritchie M.G."/>
            <person name="Robin C."/>
            <person name="Rogers Y.H."/>
            <person name="Rohde C."/>
            <person name="Rozas J."/>
            <person name="Rubenfield M.J."/>
            <person name="Ruiz A."/>
            <person name="Russo S."/>
            <person name="Salzberg S.L."/>
            <person name="Sanchez-Gracia A."/>
            <person name="Saranga D.J."/>
            <person name="Sato H."/>
            <person name="Schaeffer S.W."/>
            <person name="Schatz M.C."/>
            <person name="Schlenke T."/>
            <person name="Schwartz R."/>
            <person name="Segarra C."/>
            <person name="Singh R.S."/>
            <person name="Sirot L."/>
            <person name="Sirota M."/>
            <person name="Sisneros N.B."/>
            <person name="Smith C.D."/>
            <person name="Smith T.F."/>
            <person name="Spieth J."/>
            <person name="Stage D.E."/>
            <person name="Stark A."/>
            <person name="Stephan W."/>
            <person name="Strausberg R.L."/>
            <person name="Strempel S."/>
            <person name="Sturgill D."/>
            <person name="Sutton G."/>
            <person name="Sutton G.G."/>
            <person name="Tao W."/>
            <person name="Teichmann S."/>
            <person name="Tobari Y.N."/>
            <person name="Tomimura Y."/>
            <person name="Tsolas J.M."/>
            <person name="Valente V.L."/>
            <person name="Venter E."/>
            <person name="Venter J.C."/>
            <person name="Vicario S."/>
            <person name="Vieira F.G."/>
            <person name="Vilella A.J."/>
            <person name="Villasante A."/>
            <person name="Walenz B."/>
            <person name="Wang J."/>
            <person name="Wasserman M."/>
            <person name="Watts T."/>
            <person name="Wilson D."/>
            <person name="Wilson R.K."/>
            <person name="Wing R.A."/>
            <person name="Wolfner M.F."/>
            <person name="Wong A."/>
            <person name="Wong G.K."/>
            <person name="Wu C.I."/>
            <person name="Wu G."/>
            <person name="Yamamoto D."/>
            <person name="Yang H.P."/>
            <person name="Yang S.P."/>
            <person name="Yorke J.A."/>
            <person name="Yoshida K."/>
            <person name="Zdobnov E."/>
            <person name="Zhang P."/>
            <person name="Zhang Y."/>
            <person name="Zimin A.V."/>
            <person name="Baldwin J."/>
            <person name="Abdouelleil A."/>
            <person name="Abdulkadir J."/>
            <person name="Abebe A."/>
            <person name="Abera B."/>
            <person name="Abreu J."/>
            <person name="Acer S.C."/>
            <person name="Aftuck L."/>
            <person name="Alexander A."/>
            <person name="An P."/>
            <person name="Anderson E."/>
            <person name="Anderson S."/>
            <person name="Arachi H."/>
            <person name="Azer M."/>
            <person name="Bachantsang P."/>
            <person name="Barry A."/>
            <person name="Bayul T."/>
            <person name="Berlin A."/>
            <person name="Bessette D."/>
            <person name="Bloom T."/>
            <person name="Blye J."/>
            <person name="Boguslavskiy L."/>
            <person name="Bonnet C."/>
            <person name="Boukhgalter B."/>
            <person name="Bourzgui I."/>
            <person name="Brown A."/>
            <person name="Cahill P."/>
            <person name="Channer S."/>
            <person name="Cheshatsang Y."/>
            <person name="Chuda L."/>
            <person name="Citroen M."/>
            <person name="Collymore A."/>
            <person name="Cooke P."/>
            <person name="Costello M."/>
            <person name="D'Aco K."/>
            <person name="Daza R."/>
            <person name="De Haan G."/>
            <person name="DeGray S."/>
            <person name="DeMaso C."/>
            <person name="Dhargay N."/>
            <person name="Dooley K."/>
            <person name="Dooley E."/>
            <person name="Doricent M."/>
            <person name="Dorje P."/>
            <person name="Dorjee K."/>
            <person name="Dupes A."/>
            <person name="Elong R."/>
            <person name="Falk J."/>
            <person name="Farina A."/>
            <person name="Faro S."/>
            <person name="Ferguson D."/>
            <person name="Fisher S."/>
            <person name="Foley C.D."/>
            <person name="Franke A."/>
            <person name="Friedrich D."/>
            <person name="Gadbois L."/>
            <person name="Gearin G."/>
            <person name="Gearin C.R."/>
            <person name="Giannoukos G."/>
            <person name="Goode T."/>
            <person name="Graham J."/>
            <person name="Grandbois E."/>
            <person name="Grewal S."/>
            <person name="Gyaltsen K."/>
            <person name="Hafez N."/>
            <person name="Hagos B."/>
            <person name="Hall J."/>
            <person name="Henson C."/>
            <person name="Hollinger A."/>
            <person name="Honan T."/>
            <person name="Huard M.D."/>
            <person name="Hughes L."/>
            <person name="Hurhula B."/>
            <person name="Husby M.E."/>
            <person name="Kamat A."/>
            <person name="Kanga B."/>
            <person name="Kashin S."/>
            <person name="Khazanovich D."/>
            <person name="Kisner P."/>
            <person name="Lance K."/>
            <person name="Lara M."/>
            <person name="Lee W."/>
            <person name="Lennon N."/>
            <person name="Letendre F."/>
            <person name="LeVine R."/>
            <person name="Lipovsky A."/>
            <person name="Liu X."/>
            <person name="Liu J."/>
            <person name="Liu S."/>
            <person name="Lokyitsang T."/>
            <person name="Lokyitsang Y."/>
            <person name="Lubonja R."/>
            <person name="Lui A."/>
            <person name="MacDonald P."/>
            <person name="Magnisalis V."/>
            <person name="Maru K."/>
            <person name="Matthews C."/>
            <person name="McCusker W."/>
            <person name="McDonough S."/>
            <person name="Mehta T."/>
            <person name="Meldrim J."/>
            <person name="Meneus L."/>
            <person name="Mihai O."/>
            <person name="Mihalev A."/>
            <person name="Mihova T."/>
            <person name="Mittelman R."/>
            <person name="Mlenga V."/>
            <person name="Montmayeur A."/>
            <person name="Mulrain L."/>
            <person name="Navidi A."/>
            <person name="Naylor J."/>
            <person name="Negash T."/>
            <person name="Nguyen T."/>
            <person name="Nguyen N."/>
            <person name="Nicol R."/>
            <person name="Norbu C."/>
            <person name="Norbu N."/>
            <person name="Novod N."/>
            <person name="O'Neill B."/>
            <person name="Osman S."/>
            <person name="Markiewicz E."/>
            <person name="Oyono O.L."/>
            <person name="Patti C."/>
            <person name="Phunkhang P."/>
            <person name="Pierre F."/>
            <person name="Priest M."/>
            <person name="Raghuraman S."/>
            <person name="Rege F."/>
            <person name="Reyes R."/>
            <person name="Rise C."/>
            <person name="Rogov P."/>
            <person name="Ross K."/>
            <person name="Ryan E."/>
            <person name="Settipalli S."/>
            <person name="Shea T."/>
            <person name="Sherpa N."/>
            <person name="Shi L."/>
            <person name="Shih D."/>
            <person name="Sparrow T."/>
            <person name="Spaulding J."/>
            <person name="Stalker J."/>
            <person name="Stange-Thomann N."/>
            <person name="Stavropoulos S."/>
            <person name="Stone C."/>
            <person name="Strader C."/>
            <person name="Tesfaye S."/>
            <person name="Thomson T."/>
            <person name="Thoulutsang Y."/>
            <person name="Thoulutsang D."/>
            <person name="Topham K."/>
            <person name="Topping I."/>
            <person name="Tsamla T."/>
            <person name="Vassiliev H."/>
            <person name="Vo A."/>
            <person name="Wangchuk T."/>
            <person name="Wangdi T."/>
            <person name="Weiand M."/>
            <person name="Wilkinson J."/>
            <person name="Wilson A."/>
            <person name="Yadav S."/>
            <person name="Young G."/>
            <person name="Yu Q."/>
            <person name="Zembek L."/>
            <person name="Zhong D."/>
            <person name="Zimmer A."/>
            <person name="Zwirko Z."/>
            <person name="Jaffe D.B."/>
            <person name="Alvarez P."/>
            <person name="Brockman W."/>
            <person name="Butler J."/>
            <person name="Chin C."/>
            <person name="Gnerre S."/>
            <person name="Grabherr M."/>
            <person name="Kleber M."/>
            <person name="Mauceli E."/>
            <person name="MacCallum I."/>
        </authorList>
    </citation>
    <scope>NUCLEOTIDE SEQUENCE [LARGE SCALE GENOMIC DNA]</scope>
    <source>
        <strain evidence="4">Tucson 14024-0371.13</strain>
    </source>
</reference>
<dbReference type="AlphaFoldDB" id="B3MMN3"/>
<keyword evidence="4" id="KW-1185">Reference proteome</keyword>
<protein>
    <submittedName>
        <fullName evidence="3">Uncharacterized protein, isoform A</fullName>
    </submittedName>
</protein>
<dbReference type="KEGG" id="dan:6498393"/>
<keyword evidence="2" id="KW-0732">Signal</keyword>
<feature type="region of interest" description="Disordered" evidence="1">
    <location>
        <begin position="24"/>
        <end position="112"/>
    </location>
</feature>
<name>B3MMN3_DROAN</name>
<accession>B3MMN3</accession>
<evidence type="ECO:0000313" key="3">
    <source>
        <dbReference type="EMBL" id="EDV31924.1"/>
    </source>
</evidence>
<dbReference type="OrthoDB" id="7872938at2759"/>
<feature type="compositionally biased region" description="Pro residues" evidence="1">
    <location>
        <begin position="46"/>
        <end position="62"/>
    </location>
</feature>
<gene>
    <name evidence="3" type="primary">Dana\GF15586</name>
    <name evidence="3" type="synonym">dana_GLEANR_16352</name>
    <name evidence="3" type="ORF">GF15586</name>
</gene>
<sequence>MKLITVLAFACVATFAVLHGVYGSPVPAPVPDPSPVADPKPKAEPSPDPEPVPHPNPNPNPNPALVASPLETKLNPALQGGDANVVALSPNADPLVSAPGAPGQKIEETLAV</sequence>
<feature type="chain" id="PRO_5002793099" evidence="2">
    <location>
        <begin position="24"/>
        <end position="112"/>
    </location>
</feature>
<evidence type="ECO:0000256" key="2">
    <source>
        <dbReference type="SAM" id="SignalP"/>
    </source>
</evidence>
<feature type="signal peptide" evidence="2">
    <location>
        <begin position="1"/>
        <end position="23"/>
    </location>
</feature>
<dbReference type="InParanoid" id="B3MMN3"/>